<dbReference type="AlphaFoldDB" id="A0AAF0R5W9"/>
<feature type="signal peptide" evidence="1">
    <location>
        <begin position="1"/>
        <end position="22"/>
    </location>
</feature>
<dbReference type="PANTHER" id="PTHR33880:SF19">
    <property type="entry name" value="EXPRESSED PROTEIN"/>
    <property type="match status" value="1"/>
</dbReference>
<dbReference type="PANTHER" id="PTHR33880">
    <property type="entry name" value="EXPRESSED PROTEIN"/>
    <property type="match status" value="1"/>
</dbReference>
<evidence type="ECO:0000256" key="1">
    <source>
        <dbReference type="SAM" id="SignalP"/>
    </source>
</evidence>
<reference evidence="2" key="1">
    <citation type="submission" date="2023-08" db="EMBL/GenBank/DDBJ databases">
        <title>A de novo genome assembly of Solanum verrucosum Schlechtendal, a Mexican diploid species geographically isolated from the other diploid A-genome species in potato relatives.</title>
        <authorList>
            <person name="Hosaka K."/>
        </authorList>
    </citation>
    <scope>NUCLEOTIDE SEQUENCE</scope>
    <source>
        <tissue evidence="2">Young leaves</tissue>
    </source>
</reference>
<feature type="chain" id="PRO_5041938081" description="S-protein homolog" evidence="1">
    <location>
        <begin position="23"/>
        <end position="160"/>
    </location>
</feature>
<proteinExistence type="predicted"/>
<evidence type="ECO:0000313" key="3">
    <source>
        <dbReference type="Proteomes" id="UP001234989"/>
    </source>
</evidence>
<keyword evidence="3" id="KW-1185">Reference proteome</keyword>
<protein>
    <recommendedName>
        <fullName evidence="4">S-protein homolog</fullName>
    </recommendedName>
</protein>
<evidence type="ECO:0008006" key="4">
    <source>
        <dbReference type="Google" id="ProtNLM"/>
    </source>
</evidence>
<evidence type="ECO:0000313" key="2">
    <source>
        <dbReference type="EMBL" id="WMV35218.1"/>
    </source>
</evidence>
<organism evidence="2 3">
    <name type="scientific">Solanum verrucosum</name>
    <dbReference type="NCBI Taxonomy" id="315347"/>
    <lineage>
        <taxon>Eukaryota</taxon>
        <taxon>Viridiplantae</taxon>
        <taxon>Streptophyta</taxon>
        <taxon>Embryophyta</taxon>
        <taxon>Tracheophyta</taxon>
        <taxon>Spermatophyta</taxon>
        <taxon>Magnoliopsida</taxon>
        <taxon>eudicotyledons</taxon>
        <taxon>Gunneridae</taxon>
        <taxon>Pentapetalae</taxon>
        <taxon>asterids</taxon>
        <taxon>lamiids</taxon>
        <taxon>Solanales</taxon>
        <taxon>Solanaceae</taxon>
        <taxon>Solanoideae</taxon>
        <taxon>Solaneae</taxon>
        <taxon>Solanum</taxon>
    </lineage>
</organism>
<gene>
    <name evidence="2" type="ORF">MTR67_028603</name>
</gene>
<dbReference type="InterPro" id="IPR038941">
    <property type="entry name" value="At4g14100-like"/>
</dbReference>
<name>A0AAF0R5W9_SOLVR</name>
<keyword evidence="1" id="KW-0732">Signal</keyword>
<sequence length="160" mass="19198">MYFPINFIFLFTLSPFWVPSKALEIDSTDPIPSPWPHQFHATTIMNYTGGLRKVDLWYDWPNKRYLHINQYQLGKKLYGVEWQNGTSFYFTLDSTEECTIRHFPVGILRPNWLEGANYMGQRYKDGFLCNVWDKIDFIHYYEDVATQIPVYWHFYDGMPI</sequence>
<dbReference type="Proteomes" id="UP001234989">
    <property type="component" value="Chromosome 6"/>
</dbReference>
<accession>A0AAF0R5W9</accession>
<dbReference type="EMBL" id="CP133617">
    <property type="protein sequence ID" value="WMV35218.1"/>
    <property type="molecule type" value="Genomic_DNA"/>
</dbReference>